<dbReference type="EMBL" id="JBAJEX010000003">
    <property type="protein sequence ID" value="MEO1766788.1"/>
    <property type="molecule type" value="Genomic_DNA"/>
</dbReference>
<proteinExistence type="predicted"/>
<organism evidence="1 2">
    <name type="scientific">Thiobacter aerophilum</name>
    <dbReference type="NCBI Taxonomy" id="3121275"/>
    <lineage>
        <taxon>Bacteria</taxon>
        <taxon>Pseudomonadati</taxon>
        <taxon>Pseudomonadota</taxon>
        <taxon>Betaproteobacteria</taxon>
        <taxon>Burkholderiales</taxon>
        <taxon>Thiobacteraceae</taxon>
        <taxon>Thiobacter</taxon>
    </lineage>
</organism>
<dbReference type="Proteomes" id="UP001482231">
    <property type="component" value="Unassembled WGS sequence"/>
</dbReference>
<evidence type="ECO:0000313" key="2">
    <source>
        <dbReference type="Proteomes" id="UP001482231"/>
    </source>
</evidence>
<sequence length="145" mass="15581">MPYATLAELKLRYGADRMSDLTDRDGDGIGDDPQIAQALADASDEIDGYLAARYQLPLPTVPSLLVRIACDIAVYRLLSLRRMGDIEDARRRYEDARRLLESLAKGTVALGLPASLPDAAQPQPSLAAAAVGAARTFSRSGTEGY</sequence>
<dbReference type="RefSeq" id="WP_347307895.1">
    <property type="nucleotide sequence ID" value="NZ_JBAJEX010000003.1"/>
</dbReference>
<gene>
    <name evidence="1" type="ORF">V6E02_06130</name>
</gene>
<dbReference type="InterPro" id="IPR009752">
    <property type="entry name" value="Phage_Mu_GpJ"/>
</dbReference>
<dbReference type="Pfam" id="PF07030">
    <property type="entry name" value="Phage_Mu_Gp36"/>
    <property type="match status" value="1"/>
</dbReference>
<protein>
    <submittedName>
        <fullName evidence="1">DUF1320 domain-containing protein</fullName>
    </submittedName>
</protein>
<accession>A0ABV0EH09</accession>
<comment type="caution">
    <text evidence="1">The sequence shown here is derived from an EMBL/GenBank/DDBJ whole genome shotgun (WGS) entry which is preliminary data.</text>
</comment>
<keyword evidence="2" id="KW-1185">Reference proteome</keyword>
<name>A0ABV0EH09_9BURK</name>
<evidence type="ECO:0000313" key="1">
    <source>
        <dbReference type="EMBL" id="MEO1766788.1"/>
    </source>
</evidence>
<reference evidence="1 2" key="1">
    <citation type="submission" date="2024-02" db="EMBL/GenBank/DDBJ databases">
        <title>New thermophilic sulfur-oxidizing bacteria from a hot springs of the Uzon caldera (Kamchatka, Russia).</title>
        <authorList>
            <person name="Dukat A.M."/>
            <person name="Elcheninov A.G."/>
            <person name="Frolov E.N."/>
        </authorList>
    </citation>
    <scope>NUCLEOTIDE SEQUENCE [LARGE SCALE GENOMIC DNA]</scope>
    <source>
        <strain evidence="1 2">AK1</strain>
    </source>
</reference>